<evidence type="ECO:0000313" key="2">
    <source>
        <dbReference type="EMBL" id="OQW53000.1"/>
    </source>
</evidence>
<feature type="region of interest" description="Disordered" evidence="1">
    <location>
        <begin position="142"/>
        <end position="203"/>
    </location>
</feature>
<protein>
    <recommendedName>
        <fullName evidence="4">SPOR domain-containing protein</fullName>
    </recommendedName>
</protein>
<gene>
    <name evidence="2" type="ORF">A4S15_06320</name>
</gene>
<comment type="caution">
    <text evidence="2">The sequence shown here is derived from an EMBL/GenBank/DDBJ whole genome shotgun (WGS) entry which is preliminary data.</text>
</comment>
<evidence type="ECO:0000256" key="1">
    <source>
        <dbReference type="SAM" id="MobiDB-lite"/>
    </source>
</evidence>
<dbReference type="AlphaFoldDB" id="A0A1W9I072"/>
<proteinExistence type="predicted"/>
<organism evidence="2 3">
    <name type="scientific">Candidatus Raskinella chloraquaticus</name>
    <dbReference type="NCBI Taxonomy" id="1951219"/>
    <lineage>
        <taxon>Bacteria</taxon>
        <taxon>Pseudomonadati</taxon>
        <taxon>Pseudomonadota</taxon>
        <taxon>Alphaproteobacteria</taxon>
        <taxon>Hyphomicrobiales</taxon>
        <taxon>Phreatobacteraceae</taxon>
        <taxon>Candidatus Raskinella</taxon>
    </lineage>
</organism>
<dbReference type="EMBL" id="LWDL01000011">
    <property type="protein sequence ID" value="OQW53000.1"/>
    <property type="molecule type" value="Genomic_DNA"/>
</dbReference>
<dbReference type="STRING" id="1827387.A4S15_06320"/>
<name>A0A1W9I072_9HYPH</name>
<evidence type="ECO:0008006" key="4">
    <source>
        <dbReference type="Google" id="ProtNLM"/>
    </source>
</evidence>
<feature type="compositionally biased region" description="Low complexity" evidence="1">
    <location>
        <begin position="192"/>
        <end position="203"/>
    </location>
</feature>
<feature type="compositionally biased region" description="Polar residues" evidence="1">
    <location>
        <begin position="145"/>
        <end position="155"/>
    </location>
</feature>
<accession>A0A1W9I072</accession>
<sequence length="303" mass="32586">MSLHAIRGEAMPRKTMKVKQTLQSDDVLDLGAAQHRVGSIRDYGRAENIWRDIRFPAVWAASAFFALGLVVYTSTTNRGGERLAALPGALGELIGQAQGPSPSQLASIVNQEVDTVREETRRLVAERARLEQRLARLERDVDDVTGSTRRSNDVTGSIAPGEPRAKAPEITSLSPPVARDGGRPSEPLIARSGQGSADSDLASASGGITLATRSQFGLDLGSETTMSALRLRWQRMSERNKATLGRLEPLVAIRDGINGQPILYLVAGPVNDVADAATLCAQLRQANVNCQPTVYDGQRLALR</sequence>
<dbReference type="Proteomes" id="UP000192872">
    <property type="component" value="Unassembled WGS sequence"/>
</dbReference>
<evidence type="ECO:0000313" key="3">
    <source>
        <dbReference type="Proteomes" id="UP000192872"/>
    </source>
</evidence>
<reference evidence="2 3" key="1">
    <citation type="journal article" date="2017" name="Water Res.">
        <title>Comammox in drinking water systems.</title>
        <authorList>
            <person name="Wang Y."/>
            <person name="Ma L."/>
            <person name="Mao Y."/>
            <person name="Jiang X."/>
            <person name="Xia Y."/>
            <person name="Yu K."/>
            <person name="Li B."/>
            <person name="Zhang T."/>
        </authorList>
    </citation>
    <scope>NUCLEOTIDE SEQUENCE [LARGE SCALE GENOMIC DNA]</scope>
    <source>
        <strain evidence="2">SG_bin8</strain>
    </source>
</reference>
<dbReference type="RefSeq" id="WP_376800859.1">
    <property type="nucleotide sequence ID" value="NZ_DLRA01000023.1"/>
</dbReference>